<dbReference type="AlphaFoldDB" id="A0A091GWV8"/>
<dbReference type="InterPro" id="IPR043522">
    <property type="entry name" value="DDIAS"/>
</dbReference>
<name>A0A091GWV8_BUCRH</name>
<feature type="region of interest" description="Disordered" evidence="1">
    <location>
        <begin position="73"/>
        <end position="101"/>
    </location>
</feature>
<evidence type="ECO:0000313" key="3">
    <source>
        <dbReference type="Proteomes" id="UP000054064"/>
    </source>
</evidence>
<dbReference type="PANTHER" id="PTHR35537:SF1">
    <property type="entry name" value="DNA DAMAGE-INDUCED APOPTOSIS SUPPRESSOR PROTEIN"/>
    <property type="match status" value="1"/>
</dbReference>
<dbReference type="PANTHER" id="PTHR35537">
    <property type="entry name" value="DNA DAMAGE-INDUCIBLE APOPTOSIS SUPPRESSOR PROTEIN DDIAS"/>
    <property type="match status" value="1"/>
</dbReference>
<dbReference type="EMBL" id="KL512523">
    <property type="protein sequence ID" value="KFO86910.1"/>
    <property type="molecule type" value="Genomic_DNA"/>
</dbReference>
<feature type="non-terminal residue" evidence="2">
    <location>
        <position position="1"/>
    </location>
</feature>
<keyword evidence="3" id="KW-1185">Reference proteome</keyword>
<organism evidence="2 3">
    <name type="scientific">Buceros rhinoceros silvestris</name>
    <dbReference type="NCBI Taxonomy" id="175836"/>
    <lineage>
        <taxon>Eukaryota</taxon>
        <taxon>Metazoa</taxon>
        <taxon>Chordata</taxon>
        <taxon>Craniata</taxon>
        <taxon>Vertebrata</taxon>
        <taxon>Euteleostomi</taxon>
        <taxon>Archelosauria</taxon>
        <taxon>Archosauria</taxon>
        <taxon>Dinosauria</taxon>
        <taxon>Saurischia</taxon>
        <taxon>Theropoda</taxon>
        <taxon>Coelurosauria</taxon>
        <taxon>Aves</taxon>
        <taxon>Neognathae</taxon>
        <taxon>Neoaves</taxon>
        <taxon>Telluraves</taxon>
        <taxon>Coraciimorphae</taxon>
        <taxon>Bucerotiformes</taxon>
        <taxon>Bucerotidae</taxon>
        <taxon>Buceros</taxon>
    </lineage>
</organism>
<feature type="region of interest" description="Disordered" evidence="1">
    <location>
        <begin position="13"/>
        <end position="36"/>
    </location>
</feature>
<proteinExistence type="predicted"/>
<feature type="non-terminal residue" evidence="2">
    <location>
        <position position="169"/>
    </location>
</feature>
<reference evidence="2 3" key="1">
    <citation type="submission" date="2014-04" db="EMBL/GenBank/DDBJ databases">
        <title>Genome evolution of avian class.</title>
        <authorList>
            <person name="Zhang G."/>
            <person name="Li C."/>
        </authorList>
    </citation>
    <scope>NUCLEOTIDE SEQUENCE [LARGE SCALE GENOMIC DNA]</scope>
    <source>
        <strain evidence="2">BGI_N320</strain>
    </source>
</reference>
<dbReference type="GO" id="GO:0005737">
    <property type="term" value="C:cytoplasm"/>
    <property type="evidence" value="ECO:0007669"/>
    <property type="project" value="TreeGrafter"/>
</dbReference>
<dbReference type="GO" id="GO:1902230">
    <property type="term" value="P:negative regulation of intrinsic apoptotic signaling pathway in response to DNA damage"/>
    <property type="evidence" value="ECO:0007669"/>
    <property type="project" value="InterPro"/>
</dbReference>
<evidence type="ECO:0000313" key="2">
    <source>
        <dbReference type="EMBL" id="KFO86910.1"/>
    </source>
</evidence>
<dbReference type="GO" id="GO:0005634">
    <property type="term" value="C:nucleus"/>
    <property type="evidence" value="ECO:0007669"/>
    <property type="project" value="TreeGrafter"/>
</dbReference>
<feature type="compositionally biased region" description="Polar residues" evidence="1">
    <location>
        <begin position="25"/>
        <end position="36"/>
    </location>
</feature>
<gene>
    <name evidence="2" type="ORF">N320_02442</name>
</gene>
<feature type="compositionally biased region" description="Polar residues" evidence="1">
    <location>
        <begin position="73"/>
        <end position="84"/>
    </location>
</feature>
<evidence type="ECO:0000256" key="1">
    <source>
        <dbReference type="SAM" id="MobiDB-lite"/>
    </source>
</evidence>
<protein>
    <submittedName>
        <fullName evidence="2">Uncharacterized protein</fullName>
    </submittedName>
</protein>
<dbReference type="Proteomes" id="UP000054064">
    <property type="component" value="Unassembled WGS sequence"/>
</dbReference>
<accession>A0A091GWV8</accession>
<sequence length="169" mass="18415">NTLLQQLTGRLVKRKRASNREAKESNSSVSEQVLNSQAPATFEEWVPPSADKRFKLAASLNLKTTSWAADLQSTCGHSSRNPVSESKESGENAGCSRNERLKPGDTARILTTPVSARVTKALFLNHTVLETYSPSEGKNLLSSANYSGVILEGATGWSPELFFQTQTPF</sequence>